<comment type="caution">
    <text evidence="1">The sequence shown here is derived from an EMBL/GenBank/DDBJ whole genome shotgun (WGS) entry which is preliminary data.</text>
</comment>
<protein>
    <submittedName>
        <fullName evidence="1">Uncharacterized protein</fullName>
    </submittedName>
</protein>
<dbReference type="EMBL" id="JACICA010000004">
    <property type="protein sequence ID" value="MBB3702586.1"/>
    <property type="molecule type" value="Genomic_DNA"/>
</dbReference>
<sequence length="70" mass="7930">MSMPSVRFTPSNRHSTLLLQSLCNTPFSFISYPPYYVTTTKDNTVKEKGLQEVSILRHSLLPSFYASTAE</sequence>
<proteinExistence type="predicted"/>
<evidence type="ECO:0000313" key="1">
    <source>
        <dbReference type="EMBL" id="MBB3702586.1"/>
    </source>
</evidence>
<reference evidence="1 2" key="1">
    <citation type="submission" date="2020-08" db="EMBL/GenBank/DDBJ databases">
        <title>Genomic Encyclopedia of Type Strains, Phase IV (KMG-IV): sequencing the most valuable type-strain genomes for metagenomic binning, comparative biology and taxonomic classification.</title>
        <authorList>
            <person name="Goeker M."/>
        </authorList>
    </citation>
    <scope>NUCLEOTIDE SEQUENCE [LARGE SCALE GENOMIC DNA]</scope>
    <source>
        <strain evidence="1 2">DSM 22548</strain>
    </source>
</reference>
<evidence type="ECO:0000313" key="2">
    <source>
        <dbReference type="Proteomes" id="UP000541425"/>
    </source>
</evidence>
<name>A0A7W5UHG5_9BACT</name>
<organism evidence="1 2">
    <name type="scientific">Alloprevotella rava</name>
    <dbReference type="NCBI Taxonomy" id="671218"/>
    <lineage>
        <taxon>Bacteria</taxon>
        <taxon>Pseudomonadati</taxon>
        <taxon>Bacteroidota</taxon>
        <taxon>Bacteroidia</taxon>
        <taxon>Bacteroidales</taxon>
        <taxon>Prevotellaceae</taxon>
        <taxon>Alloprevotella</taxon>
    </lineage>
</organism>
<dbReference type="AlphaFoldDB" id="A0A7W5UHG5"/>
<gene>
    <name evidence="1" type="ORF">FHS60_001049</name>
</gene>
<dbReference type="Proteomes" id="UP000541425">
    <property type="component" value="Unassembled WGS sequence"/>
</dbReference>
<accession>A0A7W5UHG5</accession>